<dbReference type="KEGG" id="cvn:111101427"/>
<dbReference type="AlphaFoldDB" id="A0A8B8ADV2"/>
<reference evidence="2" key="1">
    <citation type="submission" date="2024-06" db="UniProtKB">
        <authorList>
            <consortium name="RefSeq"/>
        </authorList>
    </citation>
    <scope>NUCLEOTIDE SEQUENCE [LARGE SCALE GENOMIC DNA]</scope>
</reference>
<dbReference type="RefSeq" id="XP_022289657.1">
    <property type="nucleotide sequence ID" value="XM_022433949.1"/>
</dbReference>
<keyword evidence="2" id="KW-1185">Reference proteome</keyword>
<reference evidence="3" key="2">
    <citation type="submission" date="2025-08" db="UniProtKB">
        <authorList>
            <consortium name="RefSeq"/>
        </authorList>
    </citation>
    <scope>IDENTIFICATION</scope>
    <source>
        <tissue evidence="3">Whole sample</tissue>
    </source>
</reference>
<accession>A0A8B8ADV2</accession>
<protein>
    <submittedName>
        <fullName evidence="3">Uncharacterized protein LOC111101427</fullName>
    </submittedName>
</protein>
<dbReference type="OrthoDB" id="6128341at2759"/>
<feature type="transmembrane region" description="Helical" evidence="1">
    <location>
        <begin position="80"/>
        <end position="101"/>
    </location>
</feature>
<gene>
    <name evidence="3" type="primary">LOC111101427</name>
</gene>
<sequence>MVDLRDNRDMELERCNSISTVSTLPMITLQPPDEVSNETINGGRRLRQLDDIQEVPQSSAVPRIHYEMKPPSKTKRMKKYMILFSVVLLFVVLSTVLAGYVGTKDVVGDIPNIVEKQVQKLESLKISLFNISENQDDFNQDLLDFKNEMILINKEHLKRLENARDLLSWKDGFKHIMYNLIHRMYCVDNCIGKNDTDYQSCSTCNGYVTCFNGTLFDRPCPPNDPPLLWDHHTKTCEASLIRVTHHT</sequence>
<evidence type="ECO:0000256" key="1">
    <source>
        <dbReference type="SAM" id="Phobius"/>
    </source>
</evidence>
<evidence type="ECO:0000313" key="3">
    <source>
        <dbReference type="RefSeq" id="XP_022289657.1"/>
    </source>
</evidence>
<evidence type="ECO:0000313" key="2">
    <source>
        <dbReference type="Proteomes" id="UP000694844"/>
    </source>
</evidence>
<name>A0A8B8ADV2_CRAVI</name>
<dbReference type="Proteomes" id="UP000694844">
    <property type="component" value="Chromosome 1"/>
</dbReference>
<keyword evidence="1" id="KW-0812">Transmembrane</keyword>
<keyword evidence="1" id="KW-1133">Transmembrane helix</keyword>
<proteinExistence type="predicted"/>
<dbReference type="GeneID" id="111101427"/>
<organism evidence="2 3">
    <name type="scientific">Crassostrea virginica</name>
    <name type="common">Eastern oyster</name>
    <dbReference type="NCBI Taxonomy" id="6565"/>
    <lineage>
        <taxon>Eukaryota</taxon>
        <taxon>Metazoa</taxon>
        <taxon>Spiralia</taxon>
        <taxon>Lophotrochozoa</taxon>
        <taxon>Mollusca</taxon>
        <taxon>Bivalvia</taxon>
        <taxon>Autobranchia</taxon>
        <taxon>Pteriomorphia</taxon>
        <taxon>Ostreida</taxon>
        <taxon>Ostreoidea</taxon>
        <taxon>Ostreidae</taxon>
        <taxon>Crassostrea</taxon>
    </lineage>
</organism>
<keyword evidence="1" id="KW-0472">Membrane</keyword>